<keyword evidence="5 7" id="KW-0326">Glycosidase</keyword>
<dbReference type="InterPro" id="IPR050386">
    <property type="entry name" value="Glycosyl_hydrolase_5"/>
</dbReference>
<accession>A0A7U3S4F6</accession>
<dbReference type="Pfam" id="PF00150">
    <property type="entry name" value="Cellulase"/>
    <property type="match status" value="1"/>
</dbReference>
<evidence type="ECO:0000256" key="1">
    <source>
        <dbReference type="ARBA" id="ARBA00005641"/>
    </source>
</evidence>
<evidence type="ECO:0000256" key="5">
    <source>
        <dbReference type="ARBA" id="ARBA00023295"/>
    </source>
</evidence>
<keyword evidence="6" id="KW-0624">Polysaccharide degradation</keyword>
<organism evidence="9">
    <name type="scientific">Ruminococcus albus</name>
    <dbReference type="NCBI Taxonomy" id="1264"/>
    <lineage>
        <taxon>Bacteria</taxon>
        <taxon>Bacillati</taxon>
        <taxon>Bacillota</taxon>
        <taxon>Clostridia</taxon>
        <taxon>Eubacteriales</taxon>
        <taxon>Oscillospiraceae</taxon>
        <taxon>Ruminococcus</taxon>
    </lineage>
</organism>
<dbReference type="AlphaFoldDB" id="A0A7U3S4F6"/>
<evidence type="ECO:0000256" key="4">
    <source>
        <dbReference type="ARBA" id="ARBA00023277"/>
    </source>
</evidence>
<dbReference type="EMBL" id="MT832747">
    <property type="protein sequence ID" value="QPB75690.1"/>
    <property type="molecule type" value="mRNA"/>
</dbReference>
<evidence type="ECO:0000259" key="8">
    <source>
        <dbReference type="Pfam" id="PF00150"/>
    </source>
</evidence>
<name>A0A7U3S4F6_RUMAL</name>
<dbReference type="GO" id="GO:0030245">
    <property type="term" value="P:cellulose catabolic process"/>
    <property type="evidence" value="ECO:0007669"/>
    <property type="project" value="UniProtKB-KW"/>
</dbReference>
<dbReference type="CDD" id="cd14948">
    <property type="entry name" value="BACON"/>
    <property type="match status" value="1"/>
</dbReference>
<sequence length="499" mass="55842">MWLVAAVLGFQGCSDSDTTENVGNITADGTTITLSHDGAAIQELNLSMGELTSYMISVNSDGGWKASVPDADTTWVHITPHAGYGWAVADTAATNLRSYVKLKVDYNRGSDRSTSITFTTGALQAVLRINQAGIGSSSDPIESAWDMVANLKMGYNLGNTLESNHDLTNDWFKPSGPGDWQTWETCWGQPQTTQEIIDAIAAKGFNIIRVPVTWFPHIDSEGNIDGTWMNRVEEVVNYVLKANCYCILNVMHDTGARGAERTDKHCWLTADMDSYEANTVLYQKIWKQICERFRDYDGKLIFESFNEILNKSYSWTPPSAGDPAYEAINRLQQDFVNVVRASGGNNQYRNLAVTTYAATGTSDVVLAEFKAPQDVAKNHLYLTIHSYDPYNFCNNNAGKNPDGSEYDYNIKIFDDDCRTVIDGVFARVSKRATDCGIPFIFGEFGAIDEDKSMAERVKYTTYLKEKFKAYNTTGLWWMGLFDRKSLNWYEEDIVNALMK</sequence>
<feature type="domain" description="Glycoside hydrolase family 5" evidence="8">
    <location>
        <begin position="179"/>
        <end position="466"/>
    </location>
</feature>
<evidence type="ECO:0000256" key="2">
    <source>
        <dbReference type="ARBA" id="ARBA00022801"/>
    </source>
</evidence>
<keyword evidence="2 7" id="KW-0378">Hydrolase</keyword>
<dbReference type="InterPro" id="IPR024361">
    <property type="entry name" value="BACON"/>
</dbReference>
<dbReference type="GO" id="GO:0009986">
    <property type="term" value="C:cell surface"/>
    <property type="evidence" value="ECO:0007669"/>
    <property type="project" value="TreeGrafter"/>
</dbReference>
<dbReference type="InterPro" id="IPR017853">
    <property type="entry name" value="GH"/>
</dbReference>
<dbReference type="InterPro" id="IPR001547">
    <property type="entry name" value="Glyco_hydro_5"/>
</dbReference>
<dbReference type="SMR" id="A0A7U3S4F6"/>
<evidence type="ECO:0000256" key="7">
    <source>
        <dbReference type="RuleBase" id="RU361153"/>
    </source>
</evidence>
<dbReference type="PANTHER" id="PTHR31297:SF41">
    <property type="entry name" value="ENDOGLUCANASE, PUTATIVE (AFU_ORTHOLOGUE AFUA_5G01830)-RELATED"/>
    <property type="match status" value="1"/>
</dbReference>
<evidence type="ECO:0000256" key="6">
    <source>
        <dbReference type="ARBA" id="ARBA00023326"/>
    </source>
</evidence>
<keyword evidence="4" id="KW-0119">Carbohydrate metabolism</keyword>
<evidence type="ECO:0000256" key="3">
    <source>
        <dbReference type="ARBA" id="ARBA00023001"/>
    </source>
</evidence>
<reference evidence="9" key="1">
    <citation type="submission" date="2020-07" db="EMBL/GenBank/DDBJ databases">
        <authorList>
            <person name="Wang J."/>
            <person name="He B."/>
            <person name="Sun X."/>
            <person name="Cao J."/>
            <person name="Wang Q."/>
        </authorList>
    </citation>
    <scope>NUCLEOTIDE SEQUENCE</scope>
</reference>
<protein>
    <submittedName>
        <fullName evidence="9">Cellulase 5A</fullName>
    </submittedName>
</protein>
<dbReference type="SUPFAM" id="SSF51445">
    <property type="entry name" value="(Trans)glycosidases"/>
    <property type="match status" value="1"/>
</dbReference>
<gene>
    <name evidence="9" type="primary">cel5A</name>
    <name evidence="9" type="synonym">GH5</name>
</gene>
<dbReference type="Gene3D" id="3.20.20.80">
    <property type="entry name" value="Glycosidases"/>
    <property type="match status" value="1"/>
</dbReference>
<dbReference type="GO" id="GO:0008422">
    <property type="term" value="F:beta-glucosidase activity"/>
    <property type="evidence" value="ECO:0007669"/>
    <property type="project" value="TreeGrafter"/>
</dbReference>
<dbReference type="GO" id="GO:0005576">
    <property type="term" value="C:extracellular region"/>
    <property type="evidence" value="ECO:0007669"/>
    <property type="project" value="TreeGrafter"/>
</dbReference>
<keyword evidence="3" id="KW-0136">Cellulose degradation</keyword>
<proteinExistence type="evidence at transcript level"/>
<dbReference type="PANTHER" id="PTHR31297">
    <property type="entry name" value="GLUCAN ENDO-1,6-BETA-GLUCOSIDASE B"/>
    <property type="match status" value="1"/>
</dbReference>
<evidence type="ECO:0000313" key="9">
    <source>
        <dbReference type="EMBL" id="QPB75690.1"/>
    </source>
</evidence>
<comment type="similarity">
    <text evidence="1 7">Belongs to the glycosyl hydrolase 5 (cellulase A) family.</text>
</comment>